<dbReference type="Pfam" id="PF01156">
    <property type="entry name" value="IU_nuc_hydro"/>
    <property type="match status" value="1"/>
</dbReference>
<comment type="caution">
    <text evidence="4">The sequence shown here is derived from an EMBL/GenBank/DDBJ whole genome shotgun (WGS) entry which is preliminary data.</text>
</comment>
<keyword evidence="1 4" id="KW-0378">Hydrolase</keyword>
<dbReference type="SUPFAM" id="SSF53590">
    <property type="entry name" value="Nucleoside hydrolase"/>
    <property type="match status" value="1"/>
</dbReference>
<evidence type="ECO:0000256" key="1">
    <source>
        <dbReference type="ARBA" id="ARBA00022801"/>
    </source>
</evidence>
<dbReference type="PROSITE" id="PS01247">
    <property type="entry name" value="IUNH"/>
    <property type="match status" value="1"/>
</dbReference>
<evidence type="ECO:0000313" key="4">
    <source>
        <dbReference type="EMBL" id="MFC0180529.1"/>
    </source>
</evidence>
<dbReference type="EC" id="3.2.2.-" evidence="4"/>
<dbReference type="Gene3D" id="3.90.245.10">
    <property type="entry name" value="Ribonucleoside hydrolase-like"/>
    <property type="match status" value="1"/>
</dbReference>
<organism evidence="4 5">
    <name type="scientific">Thorsellia kenyensis</name>
    <dbReference type="NCBI Taxonomy" id="1549888"/>
    <lineage>
        <taxon>Bacteria</taxon>
        <taxon>Pseudomonadati</taxon>
        <taxon>Pseudomonadota</taxon>
        <taxon>Gammaproteobacteria</taxon>
        <taxon>Enterobacterales</taxon>
        <taxon>Thorselliaceae</taxon>
        <taxon>Thorsellia</taxon>
    </lineage>
</organism>
<feature type="domain" description="Inosine/uridine-preferring nucleoside hydrolase" evidence="3">
    <location>
        <begin position="9"/>
        <end position="296"/>
    </location>
</feature>
<dbReference type="InterPro" id="IPR015910">
    <property type="entry name" value="I/U_nuclsd_hydro_CS"/>
</dbReference>
<dbReference type="PANTHER" id="PTHR12304">
    <property type="entry name" value="INOSINE-URIDINE PREFERRING NUCLEOSIDE HYDROLASE"/>
    <property type="match status" value="1"/>
</dbReference>
<dbReference type="PANTHER" id="PTHR12304:SF15">
    <property type="entry name" value="NON-SPECIFIC RIBONUCLEOSIDE HYDROLASE RIHC"/>
    <property type="match status" value="1"/>
</dbReference>
<dbReference type="GO" id="GO:0016798">
    <property type="term" value="F:hydrolase activity, acting on glycosyl bonds"/>
    <property type="evidence" value="ECO:0007669"/>
    <property type="project" value="UniProtKB-KW"/>
</dbReference>
<dbReference type="EMBL" id="JBHLXE010000104">
    <property type="protein sequence ID" value="MFC0180529.1"/>
    <property type="molecule type" value="Genomic_DNA"/>
</dbReference>
<name>A0ABV6CC15_9GAMM</name>
<dbReference type="InterPro" id="IPR001910">
    <property type="entry name" value="Inosine/uridine_hydrolase_dom"/>
</dbReference>
<dbReference type="CDD" id="cd02651">
    <property type="entry name" value="nuc_hydro_IU_UC_XIUA"/>
    <property type="match status" value="1"/>
</dbReference>
<keyword evidence="2 4" id="KW-0326">Glycosidase</keyword>
<protein>
    <submittedName>
        <fullName evidence="4">Ribonucleoside hydrolase RihC</fullName>
        <ecNumber evidence="4">3.2.2.-</ecNumber>
    </submittedName>
</protein>
<gene>
    <name evidence="4" type="primary">rihC</name>
    <name evidence="4" type="ORF">ACFFIT_10630</name>
</gene>
<reference evidence="4 5" key="1">
    <citation type="submission" date="2024-09" db="EMBL/GenBank/DDBJ databases">
        <authorList>
            <person name="Sun Q."/>
            <person name="Mori K."/>
        </authorList>
    </citation>
    <scope>NUCLEOTIDE SEQUENCE [LARGE SCALE GENOMIC DNA]</scope>
    <source>
        <strain evidence="4 5">CCM 8545</strain>
    </source>
</reference>
<dbReference type="InterPro" id="IPR023186">
    <property type="entry name" value="IUNH"/>
</dbReference>
<dbReference type="NCBIfam" id="NF008036">
    <property type="entry name" value="PRK10768.1"/>
    <property type="match status" value="1"/>
</dbReference>
<proteinExistence type="predicted"/>
<dbReference type="RefSeq" id="WP_385877649.1">
    <property type="nucleotide sequence ID" value="NZ_JBHLXE010000104.1"/>
</dbReference>
<evidence type="ECO:0000259" key="3">
    <source>
        <dbReference type="Pfam" id="PF01156"/>
    </source>
</evidence>
<dbReference type="Proteomes" id="UP001589758">
    <property type="component" value="Unassembled WGS sequence"/>
</dbReference>
<sequence>MSNNQSIPIIFDTDPGIDDAVAIIAALFDPKIDMRLMTTVAGNVDIEKTTFNAQRLTAFLGKKIPLAKGAKAPLIRNLDNAAHIHGHSGMDGFDYDDELTPLLADNAVNEMYKLLMSSNEKITLVPVGPLTNIALLLTLYPEAKEKIARIVLMGGSAGRGNHTPNAEFNIFIDPEAAKIVFHAGLPLVMVGLDVTRQAILPPEIIDALPKMNYACNMLHKVFGHYRSGSMKSGLTMHDLCAIAYISKPELFETKACFVDIETSSELTLGTTVVDIFNKLGKSPNASVCLGINVEGFRIWAKNALSRVS</sequence>
<dbReference type="InterPro" id="IPR036452">
    <property type="entry name" value="Ribo_hydro-like"/>
</dbReference>
<evidence type="ECO:0000313" key="5">
    <source>
        <dbReference type="Proteomes" id="UP001589758"/>
    </source>
</evidence>
<evidence type="ECO:0000256" key="2">
    <source>
        <dbReference type="ARBA" id="ARBA00023295"/>
    </source>
</evidence>
<accession>A0ABV6CC15</accession>
<keyword evidence="5" id="KW-1185">Reference proteome</keyword>